<comment type="caution">
    <text evidence="5">The sequence shown here is derived from an EMBL/GenBank/DDBJ whole genome shotgun (WGS) entry which is preliminary data.</text>
</comment>
<dbReference type="PRINTS" id="PR00032">
    <property type="entry name" value="HTHARAC"/>
</dbReference>
<dbReference type="SMART" id="SM00342">
    <property type="entry name" value="HTH_ARAC"/>
    <property type="match status" value="1"/>
</dbReference>
<dbReference type="InterPro" id="IPR009057">
    <property type="entry name" value="Homeodomain-like_sf"/>
</dbReference>
<dbReference type="InterPro" id="IPR003313">
    <property type="entry name" value="AraC-bd"/>
</dbReference>
<evidence type="ECO:0000256" key="2">
    <source>
        <dbReference type="ARBA" id="ARBA00023125"/>
    </source>
</evidence>
<proteinExistence type="predicted"/>
<dbReference type="InterPro" id="IPR037923">
    <property type="entry name" value="HTH-like"/>
</dbReference>
<dbReference type="Pfam" id="PF12833">
    <property type="entry name" value="HTH_18"/>
    <property type="match status" value="1"/>
</dbReference>
<keyword evidence="3" id="KW-0804">Transcription</keyword>
<dbReference type="PROSITE" id="PS01124">
    <property type="entry name" value="HTH_ARAC_FAMILY_2"/>
    <property type="match status" value="1"/>
</dbReference>
<dbReference type="SUPFAM" id="SSF46689">
    <property type="entry name" value="Homeodomain-like"/>
    <property type="match status" value="2"/>
</dbReference>
<gene>
    <name evidence="5" type="ORF">FE784_34145</name>
</gene>
<dbReference type="Pfam" id="PF02311">
    <property type="entry name" value="AraC_binding"/>
    <property type="match status" value="1"/>
</dbReference>
<dbReference type="GO" id="GO:0043565">
    <property type="term" value="F:sequence-specific DNA binding"/>
    <property type="evidence" value="ECO:0007669"/>
    <property type="project" value="InterPro"/>
</dbReference>
<sequence>MEYVERYFFTPSVIEKSNAVWPIRLGQNVAKPHYHVGPRTTPYYSLHFVLEGAGTFIQDSKSYGLSQNDMFCLFPNRSHEYFTSVSQPLKMAWIAFDGKKALPILERLNIRPAAPYAPNAVRPGVRELLTRFFGLVQANGHNASDFAKLGILFQLFESLADPAAKTESSAGGPSVSWLAKGVDYLEMHYAEGITIEKVASFVGVDRAHFSRTFQSAYGTSPSKYLQSLKMSAARKMLGQTSCTLTEIALSVGYPDLFSFSRAFKKLNGISPGEFRKSLACGSPQVDDNGH</sequence>
<protein>
    <submittedName>
        <fullName evidence="5">AraC family transcriptional regulator</fullName>
    </submittedName>
</protein>
<reference evidence="5 6" key="1">
    <citation type="submission" date="2019-05" db="EMBL/GenBank/DDBJ databases">
        <title>We sequenced the genome of Paenibacillus hemerocallicola KCTC 33185 for further insight into its adaptation and study the phylogeny of Paenibacillus.</title>
        <authorList>
            <person name="Narsing Rao M.P."/>
        </authorList>
    </citation>
    <scope>NUCLEOTIDE SEQUENCE [LARGE SCALE GENOMIC DNA]</scope>
    <source>
        <strain evidence="5 6">KCTC 33185</strain>
    </source>
</reference>
<dbReference type="OrthoDB" id="2638442at2"/>
<organism evidence="5 6">
    <name type="scientific">Paenibacillus hemerocallicola</name>
    <dbReference type="NCBI Taxonomy" id="1172614"/>
    <lineage>
        <taxon>Bacteria</taxon>
        <taxon>Bacillati</taxon>
        <taxon>Bacillota</taxon>
        <taxon>Bacilli</taxon>
        <taxon>Bacillales</taxon>
        <taxon>Paenibacillaceae</taxon>
        <taxon>Paenibacillus</taxon>
    </lineage>
</organism>
<dbReference type="InterPro" id="IPR018060">
    <property type="entry name" value="HTH_AraC"/>
</dbReference>
<dbReference type="AlphaFoldDB" id="A0A5C4SYK8"/>
<dbReference type="PANTHER" id="PTHR43280">
    <property type="entry name" value="ARAC-FAMILY TRANSCRIPTIONAL REGULATOR"/>
    <property type="match status" value="1"/>
</dbReference>
<evidence type="ECO:0000256" key="1">
    <source>
        <dbReference type="ARBA" id="ARBA00023015"/>
    </source>
</evidence>
<evidence type="ECO:0000313" key="6">
    <source>
        <dbReference type="Proteomes" id="UP000307943"/>
    </source>
</evidence>
<dbReference type="InterPro" id="IPR018062">
    <property type="entry name" value="HTH_AraC-typ_CS"/>
</dbReference>
<dbReference type="InterPro" id="IPR014710">
    <property type="entry name" value="RmlC-like_jellyroll"/>
</dbReference>
<dbReference type="SUPFAM" id="SSF51215">
    <property type="entry name" value="Regulatory protein AraC"/>
    <property type="match status" value="1"/>
</dbReference>
<accession>A0A5C4SYK8</accession>
<dbReference type="GO" id="GO:0003700">
    <property type="term" value="F:DNA-binding transcription factor activity"/>
    <property type="evidence" value="ECO:0007669"/>
    <property type="project" value="InterPro"/>
</dbReference>
<dbReference type="Gene3D" id="2.60.120.10">
    <property type="entry name" value="Jelly Rolls"/>
    <property type="match status" value="1"/>
</dbReference>
<evidence type="ECO:0000259" key="4">
    <source>
        <dbReference type="PROSITE" id="PS01124"/>
    </source>
</evidence>
<keyword evidence="1" id="KW-0805">Transcription regulation</keyword>
<dbReference type="PANTHER" id="PTHR43280:SF28">
    <property type="entry name" value="HTH-TYPE TRANSCRIPTIONAL ACTIVATOR RHAS"/>
    <property type="match status" value="1"/>
</dbReference>
<name>A0A5C4SYK8_9BACL</name>
<evidence type="ECO:0000256" key="3">
    <source>
        <dbReference type="ARBA" id="ARBA00023163"/>
    </source>
</evidence>
<feature type="domain" description="HTH araC/xylS-type" evidence="4">
    <location>
        <begin position="179"/>
        <end position="277"/>
    </location>
</feature>
<dbReference type="Gene3D" id="1.10.10.60">
    <property type="entry name" value="Homeodomain-like"/>
    <property type="match status" value="2"/>
</dbReference>
<dbReference type="PROSITE" id="PS00041">
    <property type="entry name" value="HTH_ARAC_FAMILY_1"/>
    <property type="match status" value="1"/>
</dbReference>
<keyword evidence="2" id="KW-0238">DNA-binding</keyword>
<dbReference type="Proteomes" id="UP000307943">
    <property type="component" value="Unassembled WGS sequence"/>
</dbReference>
<evidence type="ECO:0000313" key="5">
    <source>
        <dbReference type="EMBL" id="TNJ61593.1"/>
    </source>
</evidence>
<dbReference type="EMBL" id="VDCQ01000073">
    <property type="protein sequence ID" value="TNJ61593.1"/>
    <property type="molecule type" value="Genomic_DNA"/>
</dbReference>
<dbReference type="InterPro" id="IPR020449">
    <property type="entry name" value="Tscrpt_reg_AraC-type_HTH"/>
</dbReference>
<keyword evidence="6" id="KW-1185">Reference proteome</keyword>